<evidence type="ECO:0000256" key="1">
    <source>
        <dbReference type="SAM" id="SignalP"/>
    </source>
</evidence>
<accession>A0A1E3M017</accession>
<organism evidence="3 4">
    <name type="scientific">Sphingomonas turrisvirgatae</name>
    <dbReference type="NCBI Taxonomy" id="1888892"/>
    <lineage>
        <taxon>Bacteria</taxon>
        <taxon>Pseudomonadati</taxon>
        <taxon>Pseudomonadota</taxon>
        <taxon>Alphaproteobacteria</taxon>
        <taxon>Sphingomonadales</taxon>
        <taxon>Sphingomonadaceae</taxon>
        <taxon>Sphingomonas</taxon>
    </lineage>
</organism>
<feature type="signal peptide" evidence="1">
    <location>
        <begin position="1"/>
        <end position="20"/>
    </location>
</feature>
<dbReference type="Pfam" id="PF09917">
    <property type="entry name" value="DUF2147"/>
    <property type="match status" value="1"/>
</dbReference>
<comment type="caution">
    <text evidence="3">The sequence shown here is derived from an EMBL/GenBank/DDBJ whole genome shotgun (WGS) entry which is preliminary data.</text>
</comment>
<reference evidence="3 4" key="1">
    <citation type="submission" date="2016-08" db="EMBL/GenBank/DDBJ databases">
        <title>Draft genome of the agarase producing Sphingomonas sp. MCT13.</title>
        <authorList>
            <person name="D'Andrea M.M."/>
            <person name="Rossolini G.M."/>
            <person name="Thaller M.C."/>
        </authorList>
    </citation>
    <scope>NUCLEOTIDE SEQUENCE [LARGE SCALE GENOMIC DNA]</scope>
    <source>
        <strain evidence="3 4">MCT13</strain>
    </source>
</reference>
<dbReference type="Gene3D" id="2.40.128.520">
    <property type="match status" value="1"/>
</dbReference>
<sequence length="135" mass="14562">MVKSIRTFGLIAMAALLAGAAPPQQGIEGVYQNAHRTIRLRLAPCGDALCATVVWATDKARADARKGSGRELIGSQLLTDLRPTGPGKWRGKAYVPDLDRRATATVVRTRVDELRVSGCVLGGLICQSRHWGRID</sequence>
<protein>
    <recommendedName>
        <fullName evidence="2">DUF2147 domain-containing protein</fullName>
    </recommendedName>
</protein>
<evidence type="ECO:0000259" key="2">
    <source>
        <dbReference type="Pfam" id="PF09917"/>
    </source>
</evidence>
<dbReference type="PANTHER" id="PTHR36919:SF2">
    <property type="entry name" value="BLL6627 PROTEIN"/>
    <property type="match status" value="1"/>
</dbReference>
<dbReference type="AlphaFoldDB" id="A0A1E3M017"/>
<dbReference type="Proteomes" id="UP000094487">
    <property type="component" value="Unassembled WGS sequence"/>
</dbReference>
<feature type="domain" description="DUF2147" evidence="2">
    <location>
        <begin position="29"/>
        <end position="133"/>
    </location>
</feature>
<dbReference type="EMBL" id="MDDS01000005">
    <property type="protein sequence ID" value="ODP39382.1"/>
    <property type="molecule type" value="Genomic_DNA"/>
</dbReference>
<keyword evidence="4" id="KW-1185">Reference proteome</keyword>
<feature type="chain" id="PRO_5009132235" description="DUF2147 domain-containing protein" evidence="1">
    <location>
        <begin position="21"/>
        <end position="135"/>
    </location>
</feature>
<gene>
    <name evidence="3" type="ORF">BFL28_09845</name>
</gene>
<dbReference type="STRING" id="1888892.BFL28_09845"/>
<evidence type="ECO:0000313" key="3">
    <source>
        <dbReference type="EMBL" id="ODP39382.1"/>
    </source>
</evidence>
<dbReference type="PANTHER" id="PTHR36919">
    <property type="entry name" value="BLR1215 PROTEIN"/>
    <property type="match status" value="1"/>
</dbReference>
<name>A0A1E3M017_9SPHN</name>
<proteinExistence type="predicted"/>
<dbReference type="InterPro" id="IPR019223">
    <property type="entry name" value="DUF2147"/>
</dbReference>
<keyword evidence="1" id="KW-0732">Signal</keyword>
<evidence type="ECO:0000313" key="4">
    <source>
        <dbReference type="Proteomes" id="UP000094487"/>
    </source>
</evidence>